<dbReference type="EMBL" id="JAACJL010000058">
    <property type="protein sequence ID" value="KAF4610737.1"/>
    <property type="molecule type" value="Genomic_DNA"/>
</dbReference>
<sequence length="294" mass="32684">MEFPDRHLNKLAAQINELARFSRLHDHHHGRLGRLGVRLRLNWILPDDYDDNDALLDLNHHYGSSALFSTRPPARRTSSARLQQVQSHDPRTSTEQPMCQAAYFNLFDDFCIWGPSEPERGVANTEGEMVAWCSKPGHSTRLIPQGALTGLQWIQTPDYVQAVGFIDQPSINIKADDWEERWTPHSADLRGSLSGTTLSNLLSFATTVLPRSVRSISPHFLSFPSRLTHLLFDLISILPQRFRVVAASASRLATPLDPTPLTTASTSSVALAVTTTSPTLLRMASSSTARVVIQ</sequence>
<keyword evidence="3" id="KW-1185">Reference proteome</keyword>
<evidence type="ECO:0000313" key="2">
    <source>
        <dbReference type="EMBL" id="KAF4610737.1"/>
    </source>
</evidence>
<proteinExistence type="predicted"/>
<organism evidence="2 3">
    <name type="scientific">Agrocybe pediades</name>
    <dbReference type="NCBI Taxonomy" id="84607"/>
    <lineage>
        <taxon>Eukaryota</taxon>
        <taxon>Fungi</taxon>
        <taxon>Dikarya</taxon>
        <taxon>Basidiomycota</taxon>
        <taxon>Agaricomycotina</taxon>
        <taxon>Agaricomycetes</taxon>
        <taxon>Agaricomycetidae</taxon>
        <taxon>Agaricales</taxon>
        <taxon>Agaricineae</taxon>
        <taxon>Strophariaceae</taxon>
        <taxon>Agrocybe</taxon>
    </lineage>
</organism>
<dbReference type="Proteomes" id="UP000521872">
    <property type="component" value="Unassembled WGS sequence"/>
</dbReference>
<protein>
    <submittedName>
        <fullName evidence="2">Uncharacterized protein</fullName>
    </submittedName>
</protein>
<evidence type="ECO:0000256" key="1">
    <source>
        <dbReference type="SAM" id="MobiDB-lite"/>
    </source>
</evidence>
<name>A0A8H4VIF7_9AGAR</name>
<accession>A0A8H4VIF7</accession>
<dbReference type="AlphaFoldDB" id="A0A8H4VIF7"/>
<feature type="compositionally biased region" description="Polar residues" evidence="1">
    <location>
        <begin position="76"/>
        <end position="94"/>
    </location>
</feature>
<reference evidence="2 3" key="1">
    <citation type="submission" date="2019-12" db="EMBL/GenBank/DDBJ databases">
        <authorList>
            <person name="Floudas D."/>
            <person name="Bentzer J."/>
            <person name="Ahren D."/>
            <person name="Johansson T."/>
            <person name="Persson P."/>
            <person name="Tunlid A."/>
        </authorList>
    </citation>
    <scope>NUCLEOTIDE SEQUENCE [LARGE SCALE GENOMIC DNA]</scope>
    <source>
        <strain evidence="2 3">CBS 102.39</strain>
    </source>
</reference>
<comment type="caution">
    <text evidence="2">The sequence shown here is derived from an EMBL/GenBank/DDBJ whole genome shotgun (WGS) entry which is preliminary data.</text>
</comment>
<feature type="region of interest" description="Disordered" evidence="1">
    <location>
        <begin position="69"/>
        <end position="94"/>
    </location>
</feature>
<gene>
    <name evidence="2" type="ORF">D9613_007353</name>
</gene>
<evidence type="ECO:0000313" key="3">
    <source>
        <dbReference type="Proteomes" id="UP000521872"/>
    </source>
</evidence>